<evidence type="ECO:0000313" key="5">
    <source>
        <dbReference type="EMBL" id="EPY01751.1"/>
    </source>
</evidence>
<dbReference type="SUPFAM" id="SSF53335">
    <property type="entry name" value="S-adenosyl-L-methionine-dependent methyltransferases"/>
    <property type="match status" value="1"/>
</dbReference>
<proteinExistence type="predicted"/>
<dbReference type="GO" id="GO:0032259">
    <property type="term" value="P:methylation"/>
    <property type="evidence" value="ECO:0007669"/>
    <property type="project" value="UniProtKB-KW"/>
</dbReference>
<dbReference type="InterPro" id="IPR029063">
    <property type="entry name" value="SAM-dependent_MTases_sf"/>
</dbReference>
<dbReference type="AlphaFoldDB" id="S9THJ1"/>
<name>S9THJ1_MAGFU</name>
<dbReference type="PANTHER" id="PTHR42912">
    <property type="entry name" value="METHYLTRANSFERASE"/>
    <property type="match status" value="1"/>
</dbReference>
<dbReference type="STRING" id="1316936.K678_09513"/>
<evidence type="ECO:0000256" key="1">
    <source>
        <dbReference type="ARBA" id="ARBA00022603"/>
    </source>
</evidence>
<dbReference type="Proteomes" id="UP000015350">
    <property type="component" value="Unassembled WGS sequence"/>
</dbReference>
<feature type="domain" description="Methyltransferase type 11" evidence="4">
    <location>
        <begin position="51"/>
        <end position="146"/>
    </location>
</feature>
<keyword evidence="3" id="KW-0949">S-adenosyl-L-methionine</keyword>
<evidence type="ECO:0000256" key="2">
    <source>
        <dbReference type="ARBA" id="ARBA00022679"/>
    </source>
</evidence>
<dbReference type="OrthoDB" id="9787738at2"/>
<evidence type="ECO:0000259" key="4">
    <source>
        <dbReference type="Pfam" id="PF08241"/>
    </source>
</evidence>
<sequence>MTQQDPSHIATTIDQFTRQSAAFAALPIHSDAEAMALAFRCAGLSGEDHVLDVACGPGLVACAAAATARHVDGIDLTPAMIASAQARQAEKGLSNLGWHTGNVAALPWPEDRFDLVLCRYAVHHFARPEQVLAEMARVCRPGGRVMVIDATPDEASATGFDEIERLRDPSHTHALPRATLMRMGCDLGLTRLDGASYELEVGLEDQLAASACEADAAQMIRERLTADAREGSDRHGFAARCDDTGEVRMRYPISILVWRV</sequence>
<gene>
    <name evidence="5" type="ORF">K678_09513</name>
</gene>
<dbReference type="InterPro" id="IPR023576">
    <property type="entry name" value="UbiE/COQ5_MeTrFase_CS"/>
</dbReference>
<reference evidence="5 6" key="1">
    <citation type="submission" date="2013-04" db="EMBL/GenBank/DDBJ databases">
        <authorList>
            <person name="Kuznetsov B."/>
            <person name="Ivanovsky R."/>
        </authorList>
    </citation>
    <scope>NUCLEOTIDE SEQUENCE [LARGE SCALE GENOMIC DNA]</scope>
    <source>
        <strain evidence="5 6">MGU-K5</strain>
    </source>
</reference>
<accession>S9THJ1</accession>
<dbReference type="GO" id="GO:0008757">
    <property type="term" value="F:S-adenosylmethionine-dependent methyltransferase activity"/>
    <property type="evidence" value="ECO:0007669"/>
    <property type="project" value="InterPro"/>
</dbReference>
<evidence type="ECO:0000313" key="6">
    <source>
        <dbReference type="Proteomes" id="UP000015350"/>
    </source>
</evidence>
<dbReference type="Pfam" id="PF08241">
    <property type="entry name" value="Methyltransf_11"/>
    <property type="match status" value="1"/>
</dbReference>
<dbReference type="RefSeq" id="WP_021132233.1">
    <property type="nucleotide sequence ID" value="NZ_AQPH01000031.1"/>
</dbReference>
<keyword evidence="2 5" id="KW-0808">Transferase</keyword>
<dbReference type="PROSITE" id="PS01184">
    <property type="entry name" value="UBIE_2"/>
    <property type="match status" value="1"/>
</dbReference>
<evidence type="ECO:0000256" key="3">
    <source>
        <dbReference type="ARBA" id="ARBA00022691"/>
    </source>
</evidence>
<comment type="caution">
    <text evidence="5">The sequence shown here is derived from an EMBL/GenBank/DDBJ whole genome shotgun (WGS) entry which is preliminary data.</text>
</comment>
<dbReference type="InterPro" id="IPR050508">
    <property type="entry name" value="Methyltransf_Superfamily"/>
</dbReference>
<dbReference type="EMBL" id="AQPH01000031">
    <property type="protein sequence ID" value="EPY01751.1"/>
    <property type="molecule type" value="Genomic_DNA"/>
</dbReference>
<organism evidence="5 6">
    <name type="scientific">Magnetospirillum fulvum MGU-K5</name>
    <dbReference type="NCBI Taxonomy" id="1316936"/>
    <lineage>
        <taxon>Bacteria</taxon>
        <taxon>Pseudomonadati</taxon>
        <taxon>Pseudomonadota</taxon>
        <taxon>Alphaproteobacteria</taxon>
        <taxon>Rhodospirillales</taxon>
        <taxon>Rhodospirillaceae</taxon>
        <taxon>Magnetospirillum</taxon>
    </lineage>
</organism>
<dbReference type="InterPro" id="IPR013216">
    <property type="entry name" value="Methyltransf_11"/>
</dbReference>
<dbReference type="CDD" id="cd02440">
    <property type="entry name" value="AdoMet_MTases"/>
    <property type="match status" value="1"/>
</dbReference>
<keyword evidence="1 5" id="KW-0489">Methyltransferase</keyword>
<dbReference type="eggNOG" id="COG2226">
    <property type="taxonomic scope" value="Bacteria"/>
</dbReference>
<dbReference type="Gene3D" id="3.40.50.150">
    <property type="entry name" value="Vaccinia Virus protein VP39"/>
    <property type="match status" value="1"/>
</dbReference>
<protein>
    <submittedName>
        <fullName evidence="5">Methyltransferase type 11</fullName>
    </submittedName>
</protein>